<organism evidence="7 8">
    <name type="scientific">Mycolicibacterium cyprinidarum</name>
    <dbReference type="NCBI Taxonomy" id="2860311"/>
    <lineage>
        <taxon>Bacteria</taxon>
        <taxon>Bacillati</taxon>
        <taxon>Actinomycetota</taxon>
        <taxon>Actinomycetes</taxon>
        <taxon>Mycobacteriales</taxon>
        <taxon>Mycobacteriaceae</taxon>
        <taxon>Mycolicibacterium</taxon>
    </lineage>
</organism>
<evidence type="ECO:0000256" key="2">
    <source>
        <dbReference type="ARBA" id="ARBA00022980"/>
    </source>
</evidence>
<evidence type="ECO:0000313" key="8">
    <source>
        <dbReference type="Proteomes" id="UP001060504"/>
    </source>
</evidence>
<comment type="subunit">
    <text evidence="4">Homodimer. Part of the ribosomal stalk of the 50S ribosomal subunit. Forms a multimeric L10(L12)X complex, where L10 forms an elongated spine to which 2 to 4 L12 dimers bind in a sequential fashion. Binds GTP-bound translation factors.</text>
</comment>
<dbReference type="InterPro" id="IPR000206">
    <property type="entry name" value="Ribosomal_bL12"/>
</dbReference>
<dbReference type="InterPro" id="IPR013823">
    <property type="entry name" value="Ribosomal_bL12_C"/>
</dbReference>
<dbReference type="PANTHER" id="PTHR45987">
    <property type="entry name" value="39S RIBOSOMAL PROTEIN L12"/>
    <property type="match status" value="1"/>
</dbReference>
<dbReference type="CDD" id="cd00387">
    <property type="entry name" value="Ribosomal_L7_L12"/>
    <property type="match status" value="1"/>
</dbReference>
<comment type="function">
    <text evidence="4">Forms part of the ribosomal stalk which helps the ribosome interact with GTP-bound translation factors. Is thus essential for accurate translation.</text>
</comment>
<proteinExistence type="inferred from homology"/>
<evidence type="ECO:0000313" key="7">
    <source>
        <dbReference type="EMBL" id="GJF10138.1"/>
    </source>
</evidence>
<dbReference type="InterPro" id="IPR014719">
    <property type="entry name" value="Ribosomal_bL12_C/ClpS-like"/>
</dbReference>
<dbReference type="SUPFAM" id="SSF54736">
    <property type="entry name" value="ClpS-like"/>
    <property type="match status" value="1"/>
</dbReference>
<dbReference type="PANTHER" id="PTHR45987:SF4">
    <property type="entry name" value="LARGE RIBOSOMAL SUBUNIT PROTEIN BL12M"/>
    <property type="match status" value="1"/>
</dbReference>
<gene>
    <name evidence="4 7" type="primary">rplL</name>
    <name evidence="7" type="ORF">NGTWS1702_05440</name>
</gene>
<keyword evidence="2 4" id="KW-0689">Ribosomal protein</keyword>
<evidence type="ECO:0000259" key="6">
    <source>
        <dbReference type="Pfam" id="PF16320"/>
    </source>
</evidence>
<dbReference type="GO" id="GO:0005840">
    <property type="term" value="C:ribosome"/>
    <property type="evidence" value="ECO:0007669"/>
    <property type="project" value="UniProtKB-KW"/>
</dbReference>
<dbReference type="Gene3D" id="3.30.1390.10">
    <property type="match status" value="1"/>
</dbReference>
<dbReference type="NCBIfam" id="TIGR00855">
    <property type="entry name" value="L12"/>
    <property type="match status" value="1"/>
</dbReference>
<feature type="domain" description="Large ribosomal subunit protein bL12 oligomerization" evidence="6">
    <location>
        <begin position="6"/>
        <end position="52"/>
    </location>
</feature>
<feature type="domain" description="Large ribosomal subunit protein bL12 C-terminal" evidence="5">
    <location>
        <begin position="61"/>
        <end position="128"/>
    </location>
</feature>
<reference evidence="7 8" key="1">
    <citation type="submission" date="2021-08" db="EMBL/GenBank/DDBJ databases">
        <title>Draft genome sequence of Mycolicibacterium sp. NGTWS1702 strain.</title>
        <authorList>
            <person name="Matsumoto M."/>
            <person name="Tang B.C.C."/>
            <person name="Machida Y."/>
            <person name="Matoyama H."/>
            <person name="Kishihara T."/>
            <person name="Sato S."/>
            <person name="Kondo I."/>
            <person name="Sano M."/>
            <person name="Kato G."/>
        </authorList>
    </citation>
    <scope>NUCLEOTIDE SEQUENCE [LARGE SCALE GENOMIC DNA]</scope>
    <source>
        <strain evidence="7 8">NGTWSNA01</strain>
    </source>
</reference>
<protein>
    <recommendedName>
        <fullName evidence="4">Large ribosomal subunit protein bL12</fullName>
    </recommendedName>
</protein>
<dbReference type="Pfam" id="PF16320">
    <property type="entry name" value="Ribosomal_L12_N"/>
    <property type="match status" value="1"/>
</dbReference>
<evidence type="ECO:0000256" key="4">
    <source>
        <dbReference type="HAMAP-Rule" id="MF_00368"/>
    </source>
</evidence>
<dbReference type="HAMAP" id="MF_00368">
    <property type="entry name" value="Ribosomal_bL12"/>
    <property type="match status" value="1"/>
</dbReference>
<evidence type="ECO:0000259" key="5">
    <source>
        <dbReference type="Pfam" id="PF00542"/>
    </source>
</evidence>
<accession>A0ABQ4V5H9</accession>
<comment type="caution">
    <text evidence="7">The sequence shown here is derived from an EMBL/GenBank/DDBJ whole genome shotgun (WGS) entry which is preliminary data.</text>
</comment>
<dbReference type="SUPFAM" id="SSF48300">
    <property type="entry name" value="Ribosomal protein L7/12, oligomerisation (N-terminal) domain"/>
    <property type="match status" value="1"/>
</dbReference>
<name>A0ABQ4V5H9_9MYCO</name>
<sequence length="128" mass="13284">MAKISTDDLLEAFKELTLLELSEFVKKFEETFDVTAAAPVAVAAAGAAGAPAEAAEEQSEFDVILEGAGEKKIGVIKVVREIVSGLGLKEAKDLVDSAPKPLLEKVSKEAAEEAKGKLEAAGASVTVK</sequence>
<keyword evidence="8" id="KW-1185">Reference proteome</keyword>
<dbReference type="Proteomes" id="UP001060504">
    <property type="component" value="Unassembled WGS sequence"/>
</dbReference>
<dbReference type="InterPro" id="IPR036235">
    <property type="entry name" value="Ribosomal_bL12_oligo_N_sf"/>
</dbReference>
<evidence type="ECO:0000256" key="3">
    <source>
        <dbReference type="ARBA" id="ARBA00023274"/>
    </source>
</evidence>
<dbReference type="EMBL" id="BPRH01000602">
    <property type="protein sequence ID" value="GJF10138.1"/>
    <property type="molecule type" value="Genomic_DNA"/>
</dbReference>
<evidence type="ECO:0000256" key="1">
    <source>
        <dbReference type="ARBA" id="ARBA00007197"/>
    </source>
</evidence>
<dbReference type="Pfam" id="PF00542">
    <property type="entry name" value="Ribosomal_L12"/>
    <property type="match status" value="1"/>
</dbReference>
<dbReference type="InterPro" id="IPR008932">
    <property type="entry name" value="Ribosomal_bL12_oligo"/>
</dbReference>
<dbReference type="Gene3D" id="1.20.5.710">
    <property type="entry name" value="Single helix bin"/>
    <property type="match status" value="1"/>
</dbReference>
<comment type="similarity">
    <text evidence="1 4">Belongs to the bacterial ribosomal protein bL12 family.</text>
</comment>
<keyword evidence="3 4" id="KW-0687">Ribonucleoprotein</keyword>